<comment type="caution">
    <text evidence="8">The sequence shown here is derived from an EMBL/GenBank/DDBJ whole genome shotgun (WGS) entry which is preliminary data.</text>
</comment>
<dbReference type="PROSITE" id="PS00211">
    <property type="entry name" value="ABC_TRANSPORTER_1"/>
    <property type="match status" value="2"/>
</dbReference>
<dbReference type="AlphaFoldDB" id="A0A2T4IC03"/>
<keyword evidence="3" id="KW-0677">Repeat</keyword>
<dbReference type="SMART" id="SM00382">
    <property type="entry name" value="AAA"/>
    <property type="match status" value="1"/>
</dbReference>
<feature type="region of interest" description="Disordered" evidence="6">
    <location>
        <begin position="1"/>
        <end position="21"/>
    </location>
</feature>
<evidence type="ECO:0000256" key="6">
    <source>
        <dbReference type="SAM" id="MobiDB-lite"/>
    </source>
</evidence>
<dbReference type="Pfam" id="PF00005">
    <property type="entry name" value="ABC_tran"/>
    <property type="match status" value="2"/>
</dbReference>
<dbReference type="EMBL" id="PZKC01000014">
    <property type="protein sequence ID" value="PTD95300.1"/>
    <property type="molecule type" value="Genomic_DNA"/>
</dbReference>
<name>A0A2T4IC03_9RHOO</name>
<dbReference type="RefSeq" id="WP_107494518.1">
    <property type="nucleotide sequence ID" value="NZ_PZKC01000014.1"/>
</dbReference>
<keyword evidence="2" id="KW-0762">Sugar transport</keyword>
<dbReference type="PROSITE" id="PS50893">
    <property type="entry name" value="ABC_TRANSPORTER_2"/>
    <property type="match status" value="2"/>
</dbReference>
<dbReference type="InterPro" id="IPR003439">
    <property type="entry name" value="ABC_transporter-like_ATP-bd"/>
</dbReference>
<dbReference type="PANTHER" id="PTHR43790:SF4">
    <property type="entry name" value="GUANOSINE IMPORT ATP-BINDING PROTEIN NUPO"/>
    <property type="match status" value="1"/>
</dbReference>
<keyword evidence="5" id="KW-0067">ATP-binding</keyword>
<protein>
    <submittedName>
        <fullName evidence="8">ABC transporter</fullName>
    </submittedName>
</protein>
<dbReference type="InterPro" id="IPR050107">
    <property type="entry name" value="ABC_carbohydrate_import_ATPase"/>
</dbReference>
<gene>
    <name evidence="8" type="ORF">C8261_14875</name>
</gene>
<evidence type="ECO:0000256" key="5">
    <source>
        <dbReference type="ARBA" id="ARBA00022840"/>
    </source>
</evidence>
<evidence type="ECO:0000256" key="4">
    <source>
        <dbReference type="ARBA" id="ARBA00022741"/>
    </source>
</evidence>
<evidence type="ECO:0000259" key="7">
    <source>
        <dbReference type="PROSITE" id="PS50893"/>
    </source>
</evidence>
<keyword evidence="2" id="KW-0813">Transport</keyword>
<feature type="domain" description="ABC transporter" evidence="7">
    <location>
        <begin position="283"/>
        <end position="529"/>
    </location>
</feature>
<evidence type="ECO:0000256" key="3">
    <source>
        <dbReference type="ARBA" id="ARBA00022737"/>
    </source>
</evidence>
<accession>A0A2T4IC03</accession>
<feature type="domain" description="ABC transporter" evidence="7">
    <location>
        <begin position="35"/>
        <end position="266"/>
    </location>
</feature>
<dbReference type="InterPro" id="IPR017871">
    <property type="entry name" value="ABC_transporter-like_CS"/>
</dbReference>
<sequence>MPTAGAATGPCTPAASTPPAARRATLTEASAAVRLRLQGIRKVYPGVVANDDIDLSVSAGEIHAVLGENGAGKSTLMKMIYGVSRPSAGEIHWEGRRVDIASPAQARALGIGMVFQHFSLFETLTVTENVALALPDKPALDELASRIEAVSARYGLPVDPRRHVHALSVGERQRVEIIRCLLQDPKLLIMDEPTSVLTPPAVRKLFDTLRQLAAEGCSILYISHKLDEIQALCHTATVLRGGRVSGHCRPAEETPQSMARLMIGGELPVCEHSPADGRGELRLRLAGLSHASADPFGTDLRDIHLDVHAGEIVGIAGVSGNGQQELLQAISGEETIAEKFPVQICGVEAGRLNAARRRRLGLCFVPEERLGRGAVPSMSLADNAVLTAARNAALVRGGFLAYTRARRFASECIERFNVRCGGPQAVARSLSGGNLQKFIIGREILQTPRLLVCAQPTWGVDVGAAAFIRQAIIDLRNRGCAVLVISEELDELFEICDRIAVLAKGRLSPVRPIGETSIEDIGVWMSGMWPGAEGSGGEDDRAAA</sequence>
<dbReference type="GO" id="GO:0005524">
    <property type="term" value="F:ATP binding"/>
    <property type="evidence" value="ECO:0007669"/>
    <property type="project" value="UniProtKB-KW"/>
</dbReference>
<evidence type="ECO:0000256" key="2">
    <source>
        <dbReference type="ARBA" id="ARBA00022597"/>
    </source>
</evidence>
<dbReference type="CDD" id="cd03216">
    <property type="entry name" value="ABC_Carb_Monos_I"/>
    <property type="match status" value="1"/>
</dbReference>
<evidence type="ECO:0000313" key="9">
    <source>
        <dbReference type="Proteomes" id="UP000241193"/>
    </source>
</evidence>
<keyword evidence="1" id="KW-0472">Membrane</keyword>
<reference evidence="8 9" key="1">
    <citation type="submission" date="2018-03" db="EMBL/GenBank/DDBJ databases">
        <authorList>
            <person name="Keele B.F."/>
        </authorList>
    </citation>
    <scope>NUCLEOTIDE SEQUENCE [LARGE SCALE GENOMIC DNA]</scope>
    <source>
        <strain evidence="8 9">D20</strain>
    </source>
</reference>
<dbReference type="GO" id="GO:0016887">
    <property type="term" value="F:ATP hydrolysis activity"/>
    <property type="evidence" value="ECO:0007669"/>
    <property type="project" value="InterPro"/>
</dbReference>
<dbReference type="OrthoDB" id="8573945at2"/>
<dbReference type="Gene3D" id="3.40.50.300">
    <property type="entry name" value="P-loop containing nucleotide triphosphate hydrolases"/>
    <property type="match status" value="2"/>
</dbReference>
<dbReference type="PANTHER" id="PTHR43790">
    <property type="entry name" value="CARBOHYDRATE TRANSPORT ATP-BINDING PROTEIN MG119-RELATED"/>
    <property type="match status" value="1"/>
</dbReference>
<dbReference type="InterPro" id="IPR003593">
    <property type="entry name" value="AAA+_ATPase"/>
</dbReference>
<dbReference type="Proteomes" id="UP000241193">
    <property type="component" value="Unassembled WGS sequence"/>
</dbReference>
<keyword evidence="9" id="KW-1185">Reference proteome</keyword>
<keyword evidence="1" id="KW-1003">Cell membrane</keyword>
<dbReference type="SUPFAM" id="SSF52540">
    <property type="entry name" value="P-loop containing nucleoside triphosphate hydrolases"/>
    <property type="match status" value="2"/>
</dbReference>
<evidence type="ECO:0000256" key="1">
    <source>
        <dbReference type="ARBA" id="ARBA00022475"/>
    </source>
</evidence>
<reference evidence="8 9" key="2">
    <citation type="submission" date="2018-04" db="EMBL/GenBank/DDBJ databases">
        <title>Thauera lacus sp. nov., isolated from an saline lake in Inner Mongolia, China.</title>
        <authorList>
            <person name="Liang Q.-Y."/>
        </authorList>
    </citation>
    <scope>NUCLEOTIDE SEQUENCE [LARGE SCALE GENOMIC DNA]</scope>
    <source>
        <strain evidence="8 9">D20</strain>
    </source>
</reference>
<proteinExistence type="predicted"/>
<dbReference type="InterPro" id="IPR027417">
    <property type="entry name" value="P-loop_NTPase"/>
</dbReference>
<organism evidence="8 9">
    <name type="scientific">Pseudothauera lacus</name>
    <dbReference type="NCBI Taxonomy" id="2136175"/>
    <lineage>
        <taxon>Bacteria</taxon>
        <taxon>Pseudomonadati</taxon>
        <taxon>Pseudomonadota</taxon>
        <taxon>Betaproteobacteria</taxon>
        <taxon>Rhodocyclales</taxon>
        <taxon>Zoogloeaceae</taxon>
        <taxon>Pseudothauera</taxon>
    </lineage>
</organism>
<keyword evidence="4" id="KW-0547">Nucleotide-binding</keyword>
<evidence type="ECO:0000313" key="8">
    <source>
        <dbReference type="EMBL" id="PTD95300.1"/>
    </source>
</evidence>
<dbReference type="CDD" id="cd03215">
    <property type="entry name" value="ABC_Carb_Monos_II"/>
    <property type="match status" value="1"/>
</dbReference>